<accession>A0A2V0PLJ8</accession>
<evidence type="ECO:0000256" key="1">
    <source>
        <dbReference type="PROSITE-ProRule" id="PRU00182"/>
    </source>
</evidence>
<dbReference type="STRING" id="307507.A0A2V0PLJ8"/>
<dbReference type="OrthoDB" id="418349at2759"/>
<proteinExistence type="predicted"/>
<dbReference type="InParanoid" id="A0A2V0PLJ8"/>
<keyword evidence="1" id="KW-0694">RNA-binding</keyword>
<dbReference type="InterPro" id="IPR036986">
    <property type="entry name" value="S4_RNA-bd_sf"/>
</dbReference>
<dbReference type="Pfam" id="PF01479">
    <property type="entry name" value="S4"/>
    <property type="match status" value="1"/>
</dbReference>
<gene>
    <name evidence="3" type="ORF">Rsub_13182</name>
</gene>
<dbReference type="Gene3D" id="3.10.290.10">
    <property type="entry name" value="RNA-binding S4 domain"/>
    <property type="match status" value="1"/>
</dbReference>
<feature type="non-terminal residue" evidence="3">
    <location>
        <position position="249"/>
    </location>
</feature>
<comment type="caution">
    <text evidence="3">The sequence shown here is derived from an EMBL/GenBank/DDBJ whole genome shotgun (WGS) entry which is preliminary data.</text>
</comment>
<dbReference type="GO" id="GO:0003723">
    <property type="term" value="F:RNA binding"/>
    <property type="evidence" value="ECO:0007669"/>
    <property type="project" value="UniProtKB-KW"/>
</dbReference>
<evidence type="ECO:0000313" key="4">
    <source>
        <dbReference type="Proteomes" id="UP000247498"/>
    </source>
</evidence>
<dbReference type="SUPFAM" id="SSF55174">
    <property type="entry name" value="Alpha-L RNA-binding motif"/>
    <property type="match status" value="1"/>
</dbReference>
<organism evidence="3 4">
    <name type="scientific">Raphidocelis subcapitata</name>
    <dbReference type="NCBI Taxonomy" id="307507"/>
    <lineage>
        <taxon>Eukaryota</taxon>
        <taxon>Viridiplantae</taxon>
        <taxon>Chlorophyta</taxon>
        <taxon>core chlorophytes</taxon>
        <taxon>Chlorophyceae</taxon>
        <taxon>CS clade</taxon>
        <taxon>Sphaeropleales</taxon>
        <taxon>Selenastraceae</taxon>
        <taxon>Raphidocelis</taxon>
    </lineage>
</organism>
<keyword evidence="4" id="KW-1185">Reference proteome</keyword>
<sequence length="249" mass="24693">MLLQRGLRLQRLVCGRRLFAVTRWYSQRTASAGLSAGGGVGSVAACRPPPLGCAAAAPALHPTGRRCCTAAAASSHAPDRGGAGDAPSAEIPAADEPFSFCVEHGQLGGKAKARLDAYLAAVLPDASRAKIAASVKAGRVSVNGAACAKPSAALRAGDRVGGSLLPPEPCTAEPESIPLAIVYEDDAVIVVNKAPGMVVHLSPGHARGTLVNALLAHCGLPSMSVPSGSARAGGGGLIGGGGEEGADDD</sequence>
<name>A0A2V0PLJ8_9CHLO</name>
<dbReference type="AlphaFoldDB" id="A0A2V0PLJ8"/>
<dbReference type="InterPro" id="IPR002942">
    <property type="entry name" value="S4_RNA-bd"/>
</dbReference>
<evidence type="ECO:0000259" key="2">
    <source>
        <dbReference type="SMART" id="SM00363"/>
    </source>
</evidence>
<dbReference type="Proteomes" id="UP000247498">
    <property type="component" value="Unassembled WGS sequence"/>
</dbReference>
<dbReference type="SMART" id="SM00363">
    <property type="entry name" value="S4"/>
    <property type="match status" value="1"/>
</dbReference>
<dbReference type="CDD" id="cd00165">
    <property type="entry name" value="S4"/>
    <property type="match status" value="1"/>
</dbReference>
<dbReference type="Gene3D" id="3.30.2350.10">
    <property type="entry name" value="Pseudouridine synthase"/>
    <property type="match status" value="1"/>
</dbReference>
<feature type="domain" description="RNA-binding S4" evidence="2">
    <location>
        <begin position="113"/>
        <end position="173"/>
    </location>
</feature>
<reference evidence="3 4" key="1">
    <citation type="journal article" date="2018" name="Sci. Rep.">
        <title>Raphidocelis subcapitata (=Pseudokirchneriella subcapitata) provides an insight into genome evolution and environmental adaptations in the Sphaeropleales.</title>
        <authorList>
            <person name="Suzuki S."/>
            <person name="Yamaguchi H."/>
            <person name="Nakajima N."/>
            <person name="Kawachi M."/>
        </authorList>
    </citation>
    <scope>NUCLEOTIDE SEQUENCE [LARGE SCALE GENOMIC DNA]</scope>
    <source>
        <strain evidence="3 4">NIES-35</strain>
    </source>
</reference>
<dbReference type="EMBL" id="BDRX01000222">
    <property type="protein sequence ID" value="GBG00420.1"/>
    <property type="molecule type" value="Genomic_DNA"/>
</dbReference>
<protein>
    <submittedName>
        <fullName evidence="3">Pseudouridine synthase</fullName>
    </submittedName>
</protein>
<evidence type="ECO:0000313" key="3">
    <source>
        <dbReference type="EMBL" id="GBG00420.1"/>
    </source>
</evidence>
<dbReference type="PROSITE" id="PS50889">
    <property type="entry name" value="S4"/>
    <property type="match status" value="1"/>
</dbReference>